<gene>
    <name evidence="8" type="ORF">Daesc_005147</name>
</gene>
<evidence type="ECO:0000313" key="8">
    <source>
        <dbReference type="EMBL" id="KAK6952852.1"/>
    </source>
</evidence>
<evidence type="ECO:0000259" key="7">
    <source>
        <dbReference type="Pfam" id="PF20684"/>
    </source>
</evidence>
<evidence type="ECO:0000256" key="3">
    <source>
        <dbReference type="ARBA" id="ARBA00022989"/>
    </source>
</evidence>
<dbReference type="PANTHER" id="PTHR33048">
    <property type="entry name" value="PTH11-LIKE INTEGRAL MEMBRANE PROTEIN (AFU_ORTHOLOGUE AFUA_5G11245)"/>
    <property type="match status" value="1"/>
</dbReference>
<dbReference type="InterPro" id="IPR052337">
    <property type="entry name" value="SAT4-like"/>
</dbReference>
<comment type="caution">
    <text evidence="8">The sequence shown here is derived from an EMBL/GenBank/DDBJ whole genome shotgun (WGS) entry which is preliminary data.</text>
</comment>
<dbReference type="EMBL" id="JBANMG010000005">
    <property type="protein sequence ID" value="KAK6952852.1"/>
    <property type="molecule type" value="Genomic_DNA"/>
</dbReference>
<evidence type="ECO:0000256" key="4">
    <source>
        <dbReference type="ARBA" id="ARBA00023136"/>
    </source>
</evidence>
<protein>
    <recommendedName>
        <fullName evidence="7">Rhodopsin domain-containing protein</fullName>
    </recommendedName>
</protein>
<comment type="subcellular location">
    <subcellularLocation>
        <location evidence="1">Membrane</location>
        <topology evidence="1">Multi-pass membrane protein</topology>
    </subcellularLocation>
</comment>
<evidence type="ECO:0000256" key="6">
    <source>
        <dbReference type="SAM" id="Phobius"/>
    </source>
</evidence>
<dbReference type="AlphaFoldDB" id="A0AAX6ML02"/>
<feature type="domain" description="Rhodopsin" evidence="7">
    <location>
        <begin position="39"/>
        <end position="278"/>
    </location>
</feature>
<dbReference type="InterPro" id="IPR049326">
    <property type="entry name" value="Rhodopsin_dom_fungi"/>
</dbReference>
<name>A0AAX6ML02_9PEZI</name>
<keyword evidence="9" id="KW-1185">Reference proteome</keyword>
<comment type="similarity">
    <text evidence="5">Belongs to the SAT4 family.</text>
</comment>
<organism evidence="8 9">
    <name type="scientific">Daldinia eschscholtzii</name>
    <dbReference type="NCBI Taxonomy" id="292717"/>
    <lineage>
        <taxon>Eukaryota</taxon>
        <taxon>Fungi</taxon>
        <taxon>Dikarya</taxon>
        <taxon>Ascomycota</taxon>
        <taxon>Pezizomycotina</taxon>
        <taxon>Sordariomycetes</taxon>
        <taxon>Xylariomycetidae</taxon>
        <taxon>Xylariales</taxon>
        <taxon>Hypoxylaceae</taxon>
        <taxon>Daldinia</taxon>
    </lineage>
</organism>
<feature type="transmembrane region" description="Helical" evidence="6">
    <location>
        <begin position="55"/>
        <end position="74"/>
    </location>
</feature>
<dbReference type="Pfam" id="PF20684">
    <property type="entry name" value="Fung_rhodopsin"/>
    <property type="match status" value="1"/>
</dbReference>
<keyword evidence="4 6" id="KW-0472">Membrane</keyword>
<feature type="transmembrane region" description="Helical" evidence="6">
    <location>
        <begin position="22"/>
        <end position="43"/>
    </location>
</feature>
<feature type="transmembrane region" description="Helical" evidence="6">
    <location>
        <begin position="253"/>
        <end position="273"/>
    </location>
</feature>
<reference evidence="8 9" key="1">
    <citation type="journal article" date="2024" name="Front Chem Biol">
        <title>Unveiling the potential of Daldinia eschscholtzii MFLUCC 19-0629 through bioactivity and bioinformatics studies for enhanced sustainable agriculture production.</title>
        <authorList>
            <person name="Brooks S."/>
            <person name="Weaver J.A."/>
            <person name="Klomchit A."/>
            <person name="Alharthi S.A."/>
            <person name="Onlamun T."/>
            <person name="Nurani R."/>
            <person name="Vong T.K."/>
            <person name="Alberti F."/>
            <person name="Greco C."/>
        </authorList>
    </citation>
    <scope>NUCLEOTIDE SEQUENCE [LARGE SCALE GENOMIC DNA]</scope>
    <source>
        <strain evidence="8">MFLUCC 19-0629</strain>
    </source>
</reference>
<evidence type="ECO:0000313" key="9">
    <source>
        <dbReference type="Proteomes" id="UP001369815"/>
    </source>
</evidence>
<feature type="transmembrane region" description="Helical" evidence="6">
    <location>
        <begin position="182"/>
        <end position="204"/>
    </location>
</feature>
<keyword evidence="3 6" id="KW-1133">Transmembrane helix</keyword>
<dbReference type="GO" id="GO:0016020">
    <property type="term" value="C:membrane"/>
    <property type="evidence" value="ECO:0007669"/>
    <property type="project" value="UniProtKB-SubCell"/>
</dbReference>
<proteinExistence type="inferred from homology"/>
<feature type="transmembrane region" description="Helical" evidence="6">
    <location>
        <begin position="134"/>
        <end position="154"/>
    </location>
</feature>
<sequence length="397" mass="43785">MSAPILLLPGADQPDENQGPRIAGAVISTTLAALVVVCARMFVRLRMIRSMGIDDYVMLAAMLLSLIGMGIVIAEVHYGAGRHAAYLDPEVNRFGLKLNFVSQPIYLWAIPMVKVSVGFFLIRISPSIFYKRVLQGVMIFLMAYTFVCFMTLVLQCKNLAILWDNRIQTTCWSQSTLQGLSYANSTVNIVTDLFFAILPIPMLWNVKINARTKASLICVLGLGVFACAAAIVKAAFISNYGKTGDFLWDSANLTIWIAAETNTGIIAACLPCIKPMFKTIFDSSLRYGSSRKKDAYDLRDYAHGTNHKGSKYLHSQTRTEVDARRGAVPNSLADNISEESILTQKGNGITKTTVVTIDRGVDDRGESSGWNKDYPERVVEDGDLCHTDLSAKRDPEE</sequence>
<evidence type="ECO:0000256" key="5">
    <source>
        <dbReference type="ARBA" id="ARBA00038359"/>
    </source>
</evidence>
<evidence type="ECO:0000256" key="2">
    <source>
        <dbReference type="ARBA" id="ARBA00022692"/>
    </source>
</evidence>
<keyword evidence="2 6" id="KW-0812">Transmembrane</keyword>
<accession>A0AAX6ML02</accession>
<feature type="transmembrane region" description="Helical" evidence="6">
    <location>
        <begin position="105"/>
        <end position="122"/>
    </location>
</feature>
<feature type="transmembrane region" description="Helical" evidence="6">
    <location>
        <begin position="216"/>
        <end position="241"/>
    </location>
</feature>
<evidence type="ECO:0000256" key="1">
    <source>
        <dbReference type="ARBA" id="ARBA00004141"/>
    </source>
</evidence>
<dbReference type="PANTHER" id="PTHR33048:SF167">
    <property type="entry name" value="INTEGRAL MEMBRANE PROTEIN"/>
    <property type="match status" value="1"/>
</dbReference>
<dbReference type="Proteomes" id="UP001369815">
    <property type="component" value="Unassembled WGS sequence"/>
</dbReference>